<keyword evidence="1" id="KW-1133">Transmembrane helix</keyword>
<comment type="caution">
    <text evidence="2">The sequence shown here is derived from an EMBL/GenBank/DDBJ whole genome shotgun (WGS) entry which is preliminary data.</text>
</comment>
<feature type="transmembrane region" description="Helical" evidence="1">
    <location>
        <begin position="12"/>
        <end position="30"/>
    </location>
</feature>
<feature type="transmembrane region" description="Helical" evidence="1">
    <location>
        <begin position="42"/>
        <end position="61"/>
    </location>
</feature>
<accession>A0A7X1E775</accession>
<name>A0A7X1E775_9BACT</name>
<evidence type="ECO:0000313" key="2">
    <source>
        <dbReference type="EMBL" id="MBC2604896.1"/>
    </source>
</evidence>
<protein>
    <submittedName>
        <fullName evidence="2">DUF1294 domain-containing protein</fullName>
    </submittedName>
</protein>
<organism evidence="2 3">
    <name type="scientific">Pelagicoccus albus</name>
    <dbReference type="NCBI Taxonomy" id="415222"/>
    <lineage>
        <taxon>Bacteria</taxon>
        <taxon>Pseudomonadati</taxon>
        <taxon>Verrucomicrobiota</taxon>
        <taxon>Opitutia</taxon>
        <taxon>Puniceicoccales</taxon>
        <taxon>Pelagicoccaceae</taxon>
        <taxon>Pelagicoccus</taxon>
    </lineage>
</organism>
<reference evidence="2 3" key="1">
    <citation type="submission" date="2020-07" db="EMBL/GenBank/DDBJ databases">
        <authorList>
            <person name="Feng X."/>
        </authorList>
    </citation>
    <scope>NUCLEOTIDE SEQUENCE [LARGE SCALE GENOMIC DNA]</scope>
    <source>
        <strain evidence="2 3">JCM23202</strain>
    </source>
</reference>
<evidence type="ECO:0000256" key="1">
    <source>
        <dbReference type="SAM" id="Phobius"/>
    </source>
</evidence>
<keyword evidence="1" id="KW-0812">Transmembrane</keyword>
<dbReference type="Proteomes" id="UP000526501">
    <property type="component" value="Unassembled WGS sequence"/>
</dbReference>
<dbReference type="RefSeq" id="WP_185658786.1">
    <property type="nucleotide sequence ID" value="NZ_CAWPOO010000005.1"/>
</dbReference>
<sequence length="92" mass="10076">MPTPDPEQLSLLLAILNAVAFFAYGIDKFLAKSGKRRISEKALLILTALLASPGGILGMVLFNHKTSKPKFRYGVPAILLAHAVLGYWLAYY</sequence>
<gene>
    <name evidence="2" type="ORF">H5P27_02460</name>
</gene>
<proteinExistence type="predicted"/>
<dbReference type="InterPro" id="IPR010718">
    <property type="entry name" value="DUF1294"/>
</dbReference>
<dbReference type="EMBL" id="JACHVC010000005">
    <property type="protein sequence ID" value="MBC2604896.1"/>
    <property type="molecule type" value="Genomic_DNA"/>
</dbReference>
<dbReference type="AlphaFoldDB" id="A0A7X1E775"/>
<feature type="transmembrane region" description="Helical" evidence="1">
    <location>
        <begin position="73"/>
        <end position="91"/>
    </location>
</feature>
<keyword evidence="1" id="KW-0472">Membrane</keyword>
<keyword evidence="3" id="KW-1185">Reference proteome</keyword>
<dbReference type="Pfam" id="PF06961">
    <property type="entry name" value="DUF1294"/>
    <property type="match status" value="1"/>
</dbReference>
<evidence type="ECO:0000313" key="3">
    <source>
        <dbReference type="Proteomes" id="UP000526501"/>
    </source>
</evidence>